<feature type="compositionally biased region" description="Basic and acidic residues" evidence="1">
    <location>
        <begin position="163"/>
        <end position="173"/>
    </location>
</feature>
<dbReference type="Proteomes" id="UP000197138">
    <property type="component" value="Unassembled WGS sequence"/>
</dbReference>
<feature type="region of interest" description="Disordered" evidence="1">
    <location>
        <begin position="113"/>
        <end position="215"/>
    </location>
</feature>
<dbReference type="Proteomes" id="UP000233551">
    <property type="component" value="Unassembled WGS sequence"/>
</dbReference>
<evidence type="ECO:0000256" key="1">
    <source>
        <dbReference type="SAM" id="MobiDB-lite"/>
    </source>
</evidence>
<dbReference type="EMBL" id="MTKT01005815">
    <property type="protein sequence ID" value="OWM64150.1"/>
    <property type="molecule type" value="Genomic_DNA"/>
</dbReference>
<dbReference type="PANTHER" id="PTHR34197">
    <property type="entry name" value="OS04G0591300 PROTEIN"/>
    <property type="match status" value="1"/>
</dbReference>
<keyword evidence="5" id="KW-1185">Reference proteome</keyword>
<evidence type="ECO:0000313" key="3">
    <source>
        <dbReference type="EMBL" id="PKI45723.1"/>
    </source>
</evidence>
<reference evidence="3 5" key="3">
    <citation type="submission" date="2017-11" db="EMBL/GenBank/DDBJ databases">
        <title>De-novo sequencing of pomegranate (Punica granatum L.) genome.</title>
        <authorList>
            <person name="Akparov Z."/>
            <person name="Amiraslanov A."/>
            <person name="Hajiyeva S."/>
            <person name="Abbasov M."/>
            <person name="Kaur K."/>
            <person name="Hamwieh A."/>
            <person name="Solovyev V."/>
            <person name="Salamov A."/>
            <person name="Braich B."/>
            <person name="Kosarev P."/>
            <person name="Mahmoud A."/>
            <person name="Hajiyev E."/>
            <person name="Babayeva S."/>
            <person name="Izzatullayeva V."/>
            <person name="Mammadov A."/>
            <person name="Mammadov A."/>
            <person name="Sharifova S."/>
            <person name="Ojaghi J."/>
            <person name="Eynullazada K."/>
            <person name="Bayramov B."/>
            <person name="Abdulazimova A."/>
            <person name="Shahmuradov I."/>
        </authorList>
    </citation>
    <scope>NUCLEOTIDE SEQUENCE [LARGE SCALE GENOMIC DNA]</scope>
    <source>
        <strain evidence="3">AG2017</strain>
        <strain evidence="5">cv. AG2017</strain>
        <tissue evidence="3">Leaf</tissue>
    </source>
</reference>
<sequence>MAMYVDEEEVWKCPKHTSKRRRSGICPTCLKERLNSLCPDCANLRPCGCCASTTTSSSSSSSSSFSRFFSGGGDNGSAGSVGRVSNLIESEPSFRRSRSVAVSLFRSRSRYANDLGAGHQGNGERGSPGSRGSRTASFWGMFRRDKSRRSGGGFEETVSCNGEEIRRTEDKGGADVAAASKAAEDQSRMMRKSRSVAVTSNYGGGDLRSAGGGKGRGWYFPSPIKAFRQSKVSKAAVAQERSPLYRG</sequence>
<dbReference type="PANTHER" id="PTHR34197:SF2">
    <property type="entry name" value="OS04G0591300 PROTEIN"/>
    <property type="match status" value="1"/>
</dbReference>
<protein>
    <submittedName>
        <fullName evidence="2">Uncharacterized protein</fullName>
    </submittedName>
</protein>
<reference evidence="2" key="2">
    <citation type="submission" date="2017-06" db="EMBL/GenBank/DDBJ databases">
        <title>The pomegranate genome and the genomics of punicalagin biosynthesis.</title>
        <authorList>
            <person name="Xu C."/>
        </authorList>
    </citation>
    <scope>NUCLEOTIDE SEQUENCE [LARGE SCALE GENOMIC DNA]</scope>
    <source>
        <tissue evidence="2">Fresh leaf</tissue>
    </source>
</reference>
<dbReference type="AlphaFoldDB" id="A0A218VVM9"/>
<dbReference type="STRING" id="22663.A0A218VVM9"/>
<accession>A0A218VVM9</accession>
<gene>
    <name evidence="2" type="ORF">CDL15_Pgr018721</name>
    <name evidence="3" type="ORF">CRG98_033856</name>
</gene>
<evidence type="ECO:0000313" key="5">
    <source>
        <dbReference type="Proteomes" id="UP000233551"/>
    </source>
</evidence>
<evidence type="ECO:0000313" key="4">
    <source>
        <dbReference type="Proteomes" id="UP000197138"/>
    </source>
</evidence>
<dbReference type="GeneID" id="116193189"/>
<comment type="caution">
    <text evidence="2">The sequence shown here is derived from an EMBL/GenBank/DDBJ whole genome shotgun (WGS) entry which is preliminary data.</text>
</comment>
<dbReference type="EMBL" id="PGOL01002701">
    <property type="protein sequence ID" value="PKI45723.1"/>
    <property type="molecule type" value="Genomic_DNA"/>
</dbReference>
<reference evidence="4" key="1">
    <citation type="journal article" date="2017" name="Plant J.">
        <title>The pomegranate (Punica granatum L.) genome and the genomics of punicalagin biosynthesis.</title>
        <authorList>
            <person name="Qin G."/>
            <person name="Xu C."/>
            <person name="Ming R."/>
            <person name="Tang H."/>
            <person name="Guyot R."/>
            <person name="Kramer E.M."/>
            <person name="Hu Y."/>
            <person name="Yi X."/>
            <person name="Qi Y."/>
            <person name="Xu X."/>
            <person name="Gao Z."/>
            <person name="Pan H."/>
            <person name="Jian J."/>
            <person name="Tian Y."/>
            <person name="Yue Z."/>
            <person name="Xu Y."/>
        </authorList>
    </citation>
    <scope>NUCLEOTIDE SEQUENCE [LARGE SCALE GENOMIC DNA]</scope>
    <source>
        <strain evidence="4">cv. Dabenzi</strain>
    </source>
</reference>
<organism evidence="2 4">
    <name type="scientific">Punica granatum</name>
    <name type="common">Pomegranate</name>
    <dbReference type="NCBI Taxonomy" id="22663"/>
    <lineage>
        <taxon>Eukaryota</taxon>
        <taxon>Viridiplantae</taxon>
        <taxon>Streptophyta</taxon>
        <taxon>Embryophyta</taxon>
        <taxon>Tracheophyta</taxon>
        <taxon>Spermatophyta</taxon>
        <taxon>Magnoliopsida</taxon>
        <taxon>eudicotyledons</taxon>
        <taxon>Gunneridae</taxon>
        <taxon>Pentapetalae</taxon>
        <taxon>rosids</taxon>
        <taxon>malvids</taxon>
        <taxon>Myrtales</taxon>
        <taxon>Lythraceae</taxon>
        <taxon>Punica</taxon>
    </lineage>
</organism>
<name>A0A218VVM9_PUNGR</name>
<evidence type="ECO:0000313" key="2">
    <source>
        <dbReference type="EMBL" id="OWM64150.1"/>
    </source>
</evidence>
<dbReference type="OrthoDB" id="691764at2759"/>
<feature type="compositionally biased region" description="Gly residues" evidence="1">
    <location>
        <begin position="202"/>
        <end position="215"/>
    </location>
</feature>
<proteinExistence type="predicted"/>